<protein>
    <recommendedName>
        <fullName evidence="3">Phytanoyl-CoA dioxygenase</fullName>
    </recommendedName>
</protein>
<evidence type="ECO:0000313" key="2">
    <source>
        <dbReference type="Proteomes" id="UP000027222"/>
    </source>
</evidence>
<dbReference type="Gene3D" id="2.60.120.620">
    <property type="entry name" value="q2cbj1_9rhob like domain"/>
    <property type="match status" value="1"/>
</dbReference>
<evidence type="ECO:0000313" key="1">
    <source>
        <dbReference type="EMBL" id="KDR84828.1"/>
    </source>
</evidence>
<name>A0A067U0G1_GALM3</name>
<dbReference type="AlphaFoldDB" id="A0A067U0G1"/>
<dbReference type="EMBL" id="KL142367">
    <property type="protein sequence ID" value="KDR84828.1"/>
    <property type="molecule type" value="Genomic_DNA"/>
</dbReference>
<dbReference type="Pfam" id="PF05721">
    <property type="entry name" value="PhyH"/>
    <property type="match status" value="1"/>
</dbReference>
<sequence>MPQQYEYLTSEQVDFFLENGYIVIKDAFTKQQAAHSTANIWLRLNLDPNDKSSWDRERIHMPSHVRVKVAEFSPKSWAAMKDLLGGEDRIEERASAWGDSFIVNLGTDKWEQTAKPIAPQDLDNWHVDGDFFVHYLDSPEQALLVIPLYSDIQVMGGGTMICPDGINLIARYLAAHPEGVLPTGLSFTPSTSKFENHKDHPEYWSHLTEIKKCNQFVEMTGEAGDVVLMHPLMLHSASKNHLRIPRIITNPPVSLKEPFNFNRRDPDEYSLVERKTLKALGLEKLDFKITTERRRIVPARVLVQQKMIEEETKRLAALKLRESGTSDGVEVK</sequence>
<dbReference type="Proteomes" id="UP000027222">
    <property type="component" value="Unassembled WGS sequence"/>
</dbReference>
<dbReference type="SUPFAM" id="SSF51197">
    <property type="entry name" value="Clavaminate synthase-like"/>
    <property type="match status" value="1"/>
</dbReference>
<keyword evidence="2" id="KW-1185">Reference proteome</keyword>
<proteinExistence type="predicted"/>
<organism evidence="1 2">
    <name type="scientific">Galerina marginata (strain CBS 339.88)</name>
    <dbReference type="NCBI Taxonomy" id="685588"/>
    <lineage>
        <taxon>Eukaryota</taxon>
        <taxon>Fungi</taxon>
        <taxon>Dikarya</taxon>
        <taxon>Basidiomycota</taxon>
        <taxon>Agaricomycotina</taxon>
        <taxon>Agaricomycetes</taxon>
        <taxon>Agaricomycetidae</taxon>
        <taxon>Agaricales</taxon>
        <taxon>Agaricineae</taxon>
        <taxon>Strophariaceae</taxon>
        <taxon>Galerina</taxon>
    </lineage>
</organism>
<dbReference type="OrthoDB" id="4664297at2759"/>
<accession>A0A067U0G1</accession>
<evidence type="ECO:0008006" key="3">
    <source>
        <dbReference type="Google" id="ProtNLM"/>
    </source>
</evidence>
<gene>
    <name evidence="1" type="ORF">GALMADRAFT_217902</name>
</gene>
<dbReference type="InterPro" id="IPR008775">
    <property type="entry name" value="Phytyl_CoA_dOase-like"/>
</dbReference>
<dbReference type="HOGENOM" id="CLU_053011_0_0_1"/>
<reference evidence="2" key="1">
    <citation type="journal article" date="2014" name="Proc. Natl. Acad. Sci. U.S.A.">
        <title>Extensive sampling of basidiomycete genomes demonstrates inadequacy of the white-rot/brown-rot paradigm for wood decay fungi.</title>
        <authorList>
            <person name="Riley R."/>
            <person name="Salamov A.A."/>
            <person name="Brown D.W."/>
            <person name="Nagy L.G."/>
            <person name="Floudas D."/>
            <person name="Held B.W."/>
            <person name="Levasseur A."/>
            <person name="Lombard V."/>
            <person name="Morin E."/>
            <person name="Otillar R."/>
            <person name="Lindquist E.A."/>
            <person name="Sun H."/>
            <person name="LaButti K.M."/>
            <person name="Schmutz J."/>
            <person name="Jabbour D."/>
            <person name="Luo H."/>
            <person name="Baker S.E."/>
            <person name="Pisabarro A.G."/>
            <person name="Walton J.D."/>
            <person name="Blanchette R.A."/>
            <person name="Henrissat B."/>
            <person name="Martin F."/>
            <person name="Cullen D."/>
            <person name="Hibbett D.S."/>
            <person name="Grigoriev I.V."/>
        </authorList>
    </citation>
    <scope>NUCLEOTIDE SEQUENCE [LARGE SCALE GENOMIC DNA]</scope>
    <source>
        <strain evidence="2">CBS 339.88</strain>
    </source>
</reference>